<accession>A0A1T4SVP5</accession>
<gene>
    <name evidence="2" type="ORF">SAMN04488128_103568</name>
</gene>
<feature type="signal peptide" evidence="1">
    <location>
        <begin position="1"/>
        <end position="19"/>
    </location>
</feature>
<evidence type="ECO:0000256" key="1">
    <source>
        <dbReference type="SAM" id="SignalP"/>
    </source>
</evidence>
<dbReference type="AlphaFoldDB" id="A0A1T4SVP5"/>
<sequence>MKKAALLLIVTSCIALVLACKDLLKDMAPMQSSSPDILPLFVITDANWPGALPARQADADVAPENALLRPKPIQDAVKTIFNIYHSQNQIRQ</sequence>
<keyword evidence="3" id="KW-1185">Reference proteome</keyword>
<feature type="chain" id="PRO_5010578148" evidence="1">
    <location>
        <begin position="20"/>
        <end position="92"/>
    </location>
</feature>
<proteinExistence type="predicted"/>
<protein>
    <submittedName>
        <fullName evidence="2">Uncharacterized protein</fullName>
    </submittedName>
</protein>
<dbReference type="OrthoDB" id="678652at2"/>
<reference evidence="3" key="1">
    <citation type="submission" date="2017-02" db="EMBL/GenBank/DDBJ databases">
        <authorList>
            <person name="Varghese N."/>
            <person name="Submissions S."/>
        </authorList>
    </citation>
    <scope>NUCLEOTIDE SEQUENCE [LARGE SCALE GENOMIC DNA]</scope>
    <source>
        <strain evidence="3">DSM 22224</strain>
    </source>
</reference>
<keyword evidence="1" id="KW-0732">Signal</keyword>
<dbReference type="PROSITE" id="PS51257">
    <property type="entry name" value="PROKAR_LIPOPROTEIN"/>
    <property type="match status" value="1"/>
</dbReference>
<evidence type="ECO:0000313" key="3">
    <source>
        <dbReference type="Proteomes" id="UP000190367"/>
    </source>
</evidence>
<evidence type="ECO:0000313" key="2">
    <source>
        <dbReference type="EMBL" id="SKA31988.1"/>
    </source>
</evidence>
<name>A0A1T4SVP5_9BACT</name>
<dbReference type="RefSeq" id="WP_078670903.1">
    <property type="nucleotide sequence ID" value="NZ_FUWZ01000003.1"/>
</dbReference>
<dbReference type="EMBL" id="FUWZ01000003">
    <property type="protein sequence ID" value="SKA31988.1"/>
    <property type="molecule type" value="Genomic_DNA"/>
</dbReference>
<organism evidence="2 3">
    <name type="scientific">Chitinophaga eiseniae</name>
    <dbReference type="NCBI Taxonomy" id="634771"/>
    <lineage>
        <taxon>Bacteria</taxon>
        <taxon>Pseudomonadati</taxon>
        <taxon>Bacteroidota</taxon>
        <taxon>Chitinophagia</taxon>
        <taxon>Chitinophagales</taxon>
        <taxon>Chitinophagaceae</taxon>
        <taxon>Chitinophaga</taxon>
    </lineage>
</organism>
<dbReference type="Proteomes" id="UP000190367">
    <property type="component" value="Unassembled WGS sequence"/>
</dbReference>